<evidence type="ECO:0000259" key="10">
    <source>
        <dbReference type="Pfam" id="PF08124"/>
    </source>
</evidence>
<keyword evidence="13" id="KW-1185">Reference proteome</keyword>
<proteinExistence type="inferred from homology"/>
<feature type="signal peptide" evidence="7">
    <location>
        <begin position="1"/>
        <end position="29"/>
    </location>
</feature>
<dbReference type="InterPro" id="IPR038970">
    <property type="entry name" value="Lyase_8"/>
</dbReference>
<dbReference type="GO" id="GO:0005576">
    <property type="term" value="C:extracellular region"/>
    <property type="evidence" value="ECO:0007669"/>
    <property type="project" value="UniProtKB-SubCell"/>
</dbReference>
<accession>A0A7X4HJA5</accession>
<evidence type="ECO:0000256" key="2">
    <source>
        <dbReference type="ARBA" id="ARBA00006699"/>
    </source>
</evidence>
<keyword evidence="3" id="KW-0964">Secreted</keyword>
<dbReference type="InterPro" id="IPR055372">
    <property type="entry name" value="CBM96"/>
</dbReference>
<feature type="active site" evidence="6">
    <location>
        <position position="261"/>
    </location>
</feature>
<dbReference type="GO" id="GO:0030246">
    <property type="term" value="F:carbohydrate binding"/>
    <property type="evidence" value="ECO:0007669"/>
    <property type="project" value="InterPro"/>
</dbReference>
<dbReference type="SUPFAM" id="SSF74650">
    <property type="entry name" value="Galactose mutarotase-like"/>
    <property type="match status" value="1"/>
</dbReference>
<dbReference type="SUPFAM" id="SSF48230">
    <property type="entry name" value="Chondroitin AC/alginate lyase"/>
    <property type="match status" value="1"/>
</dbReference>
<keyword evidence="4 7" id="KW-0732">Signal</keyword>
<dbReference type="InterPro" id="IPR004103">
    <property type="entry name" value="Lyase_8_C"/>
</dbReference>
<dbReference type="AlphaFoldDB" id="A0A7X4HJA5"/>
<dbReference type="PANTHER" id="PTHR38481">
    <property type="entry name" value="HYALURONATE LYASE"/>
    <property type="match status" value="1"/>
</dbReference>
<evidence type="ECO:0000256" key="5">
    <source>
        <dbReference type="ARBA" id="ARBA00023239"/>
    </source>
</evidence>
<feature type="chain" id="PRO_5031139980" evidence="7">
    <location>
        <begin position="30"/>
        <end position="980"/>
    </location>
</feature>
<evidence type="ECO:0000313" key="13">
    <source>
        <dbReference type="Proteomes" id="UP000450676"/>
    </source>
</evidence>
<dbReference type="InterPro" id="IPR011013">
    <property type="entry name" value="Gal_mutarotase_sf_dom"/>
</dbReference>
<dbReference type="InterPro" id="IPR011071">
    <property type="entry name" value="Lyase_8-like_C"/>
</dbReference>
<evidence type="ECO:0000256" key="6">
    <source>
        <dbReference type="PIRSR" id="PIRSR638970-1"/>
    </source>
</evidence>
<dbReference type="Pfam" id="PF02884">
    <property type="entry name" value="Lyase_8_C"/>
    <property type="match status" value="1"/>
</dbReference>
<keyword evidence="5" id="KW-0456">Lyase</keyword>
<sequence>MNLAFRPRRPGLLLALLLHAGLTAAPARADVYDDLRNKWLNRSASAPALAANDPDVAMQAANSSSANERYWTTLNQAPDRAALWPDLPLGTVSANVTASVARLSALMAAYKSSSSPYYQSVEVLQATLESLDWLIAHGYSATGTGYDNWWDWQIGTPANLNTFMMANYSLLTPERIAAVVAAMDHYTPNPIKRASMDGTIAANAIEEVAANRLDKALGAVLRGIVGKDGSKIAAGRDAIPAALVYVSKGDGYYTDGSFIQHTNTPYVGAYGTVLLADISKLYYLLNDTAWSISSDPNYLNPFDWAMNAYRPFIFDGAMMDNQRGRSISRQGSSDHLTGRSTINSLAELAQVLPEPQAFQLKSVIKGWVERDGSFGESYFTPWAGAGVPVFDIALIKAILNDPSIPSAPEGNETRIFPSADRAVSRRDGYAFALSMFSKRISAFEYGNGENKFGWWTGAGMTQLYNADQTQYTNNYWPTVNPRRLSGTTTDGSSGTLVAWKHYSNPKNAIGGAELNREFATAAMEFAMTNSTASTLSGKKAWFMFGDRIVAVGTGITSTDGVPVETIVENRLLNGAGDNQLTVNDVANAKPGTLAWSEAMPATKWAHLAGNTSYGSDIGYVFPDLPSVAALRESRSGTWRAINDDGGTASVSNNFLSLALNHGVNPTNAVYTYILLPNRSAEETAAFAAANPISVIERSTTATAVRDNAQGVTGVVYWFDSSKTVNVAGQPYLTSDKRSVVTLRQVGGELELAVADPTQLNTGLINLEVNRSGNLVSKDDAISFLNPGAATIKLAVSVNGSLGKSFKAKFALTNKTSLGPAGDAYLRDGTYATTNYGATASMVVKQETVSYTRKALLKFDLSAISGTVTSAKLKLTPTSVGMAGVTHNLYQTGTDNWTEGAVTWNTMPANGGLLGSWEVPAVNTPVEIDVTAAANGVMGGSKVLSMKLEGAANFGSASSVEYGTKEHGNANYRPTLVVTYQ</sequence>
<name>A0A7X4HJA5_9BURK</name>
<dbReference type="Pfam" id="PF24517">
    <property type="entry name" value="CBM96"/>
    <property type="match status" value="1"/>
</dbReference>
<dbReference type="Pfam" id="PF08124">
    <property type="entry name" value="Lyase_8_N"/>
    <property type="match status" value="1"/>
</dbReference>
<dbReference type="EMBL" id="WWCU01000059">
    <property type="protein sequence ID" value="MYN11210.1"/>
    <property type="molecule type" value="Genomic_DNA"/>
</dbReference>
<comment type="similarity">
    <text evidence="2">Belongs to the polysaccharide lyase 8 family.</text>
</comment>
<evidence type="ECO:0000313" key="12">
    <source>
        <dbReference type="EMBL" id="MYN11210.1"/>
    </source>
</evidence>
<evidence type="ECO:0000256" key="4">
    <source>
        <dbReference type="ARBA" id="ARBA00022729"/>
    </source>
</evidence>
<evidence type="ECO:0000259" key="8">
    <source>
        <dbReference type="Pfam" id="PF02278"/>
    </source>
</evidence>
<evidence type="ECO:0000256" key="3">
    <source>
        <dbReference type="ARBA" id="ARBA00022525"/>
    </source>
</evidence>
<gene>
    <name evidence="12" type="ORF">GTP77_28250</name>
</gene>
<dbReference type="Gene3D" id="1.50.10.100">
    <property type="entry name" value="Chondroitin AC/alginate lyase"/>
    <property type="match status" value="1"/>
</dbReference>
<dbReference type="Pfam" id="PF02278">
    <property type="entry name" value="Lyase_8"/>
    <property type="match status" value="1"/>
</dbReference>
<evidence type="ECO:0000259" key="9">
    <source>
        <dbReference type="Pfam" id="PF02884"/>
    </source>
</evidence>
<feature type="domain" description="Polysaccharide lyase 8 N-terminal alpha-helical" evidence="10">
    <location>
        <begin position="39"/>
        <end position="365"/>
    </location>
</feature>
<feature type="active site" evidence="6">
    <location>
        <position position="325"/>
    </location>
</feature>
<dbReference type="Proteomes" id="UP000450676">
    <property type="component" value="Unassembled WGS sequence"/>
</dbReference>
<feature type="domain" description="Polysaccharide lyase family 8 C-terminal" evidence="9">
    <location>
        <begin position="693"/>
        <end position="762"/>
    </location>
</feature>
<dbReference type="Gene3D" id="2.70.98.10">
    <property type="match status" value="1"/>
</dbReference>
<dbReference type="InterPro" id="IPR012970">
    <property type="entry name" value="Lyase_8_alpha_N"/>
</dbReference>
<dbReference type="InterPro" id="IPR003159">
    <property type="entry name" value="Lyase_8_central_dom"/>
</dbReference>
<dbReference type="PANTHER" id="PTHR38481:SF1">
    <property type="entry name" value="HYALURONATE LYASE"/>
    <property type="match status" value="1"/>
</dbReference>
<evidence type="ECO:0000256" key="1">
    <source>
        <dbReference type="ARBA" id="ARBA00004613"/>
    </source>
</evidence>
<comment type="subcellular location">
    <subcellularLocation>
        <location evidence="1">Secreted</location>
    </subcellularLocation>
</comment>
<feature type="domain" description="Polysaccharide lyase family 8 central" evidence="8">
    <location>
        <begin position="414"/>
        <end position="678"/>
    </location>
</feature>
<dbReference type="NCBIfam" id="NF033679">
    <property type="entry name" value="DNRLRE_dom"/>
    <property type="match status" value="1"/>
</dbReference>
<protein>
    <submittedName>
        <fullName evidence="12">DNRLRE domain-containing protein</fullName>
    </submittedName>
</protein>
<dbReference type="GO" id="GO:0005975">
    <property type="term" value="P:carbohydrate metabolic process"/>
    <property type="evidence" value="ECO:0007669"/>
    <property type="project" value="InterPro"/>
</dbReference>
<dbReference type="CDD" id="cd01083">
    <property type="entry name" value="GAG_Lyase"/>
    <property type="match status" value="1"/>
</dbReference>
<reference evidence="12 13" key="1">
    <citation type="submission" date="2019-12" db="EMBL/GenBank/DDBJ databases">
        <title>Novel species isolated from a subtropical stream in China.</title>
        <authorList>
            <person name="Lu H."/>
        </authorList>
    </citation>
    <scope>NUCLEOTIDE SEQUENCE [LARGE SCALE GENOMIC DNA]</scope>
    <source>
        <strain evidence="12 13">FT127W</strain>
    </source>
</reference>
<feature type="active site" evidence="6">
    <location>
        <position position="270"/>
    </location>
</feature>
<comment type="caution">
    <text evidence="12">The sequence shown here is derived from an EMBL/GenBank/DDBJ whole genome shotgun (WGS) entry which is preliminary data.</text>
</comment>
<dbReference type="SUPFAM" id="SSF49863">
    <property type="entry name" value="Hyaluronate lyase-like, C-terminal domain"/>
    <property type="match status" value="1"/>
</dbReference>
<dbReference type="InterPro" id="IPR008929">
    <property type="entry name" value="Chondroitin_lyas"/>
</dbReference>
<dbReference type="Gene3D" id="2.60.220.10">
    <property type="entry name" value="Polysaccharide lyase family 8-like, C-terminal"/>
    <property type="match status" value="1"/>
</dbReference>
<evidence type="ECO:0000256" key="7">
    <source>
        <dbReference type="SAM" id="SignalP"/>
    </source>
</evidence>
<dbReference type="RefSeq" id="WP_161075478.1">
    <property type="nucleotide sequence ID" value="NZ_WWCU01000059.1"/>
</dbReference>
<feature type="domain" description="Carbohydrate-binding module family 96" evidence="11">
    <location>
        <begin position="815"/>
        <end position="979"/>
    </location>
</feature>
<organism evidence="12 13">
    <name type="scientific">Pseudoduganella aquatica</name>
    <dbReference type="NCBI Taxonomy" id="2660641"/>
    <lineage>
        <taxon>Bacteria</taxon>
        <taxon>Pseudomonadati</taxon>
        <taxon>Pseudomonadota</taxon>
        <taxon>Betaproteobacteria</taxon>
        <taxon>Burkholderiales</taxon>
        <taxon>Oxalobacteraceae</taxon>
        <taxon>Telluria group</taxon>
        <taxon>Pseudoduganella</taxon>
    </lineage>
</organism>
<evidence type="ECO:0000259" key="11">
    <source>
        <dbReference type="Pfam" id="PF24517"/>
    </source>
</evidence>
<dbReference type="InterPro" id="IPR014718">
    <property type="entry name" value="GH-type_carb-bd"/>
</dbReference>
<dbReference type="GO" id="GO:0016837">
    <property type="term" value="F:carbon-oxygen lyase activity, acting on polysaccharides"/>
    <property type="evidence" value="ECO:0007669"/>
    <property type="project" value="UniProtKB-ARBA"/>
</dbReference>